<evidence type="ECO:0000313" key="6">
    <source>
        <dbReference type="EMBL" id="PCI25553.1"/>
    </source>
</evidence>
<feature type="binding site" evidence="4">
    <location>
        <position position="239"/>
    </location>
    <ligand>
        <name>Mn(2+)</name>
        <dbReference type="ChEBI" id="CHEBI:29035"/>
        <label>1</label>
    </ligand>
</feature>
<dbReference type="PANTHER" id="PTHR11358:SF26">
    <property type="entry name" value="GUANIDINO ACID HYDROLASE, MITOCHONDRIAL"/>
    <property type="match status" value="1"/>
</dbReference>
<dbReference type="InterPro" id="IPR020855">
    <property type="entry name" value="Ureohydrolase_Mn_BS"/>
</dbReference>
<evidence type="ECO:0000256" key="4">
    <source>
        <dbReference type="PIRSR" id="PIRSR036979-1"/>
    </source>
</evidence>
<feature type="binding site" evidence="4">
    <location>
        <position position="150"/>
    </location>
    <ligand>
        <name>Mn(2+)</name>
        <dbReference type="ChEBI" id="CHEBI:29035"/>
        <label>1</label>
    </ligand>
</feature>
<keyword evidence="2 4" id="KW-0479">Metal-binding</keyword>
<dbReference type="InterPro" id="IPR005925">
    <property type="entry name" value="Agmatinase-rel"/>
</dbReference>
<reference evidence="7" key="1">
    <citation type="submission" date="2017-08" db="EMBL/GenBank/DDBJ databases">
        <title>A dynamic microbial community with high functional redundancy inhabits the cold, oxic subseafloor aquifer.</title>
        <authorList>
            <person name="Tully B.J."/>
            <person name="Wheat C.G."/>
            <person name="Glazer B.T."/>
            <person name="Huber J.A."/>
        </authorList>
    </citation>
    <scope>NUCLEOTIDE SEQUENCE [LARGE SCALE GENOMIC DNA]</scope>
</reference>
<comment type="similarity">
    <text evidence="1">Belongs to the arginase family. Agmatinase subfamily.</text>
</comment>
<comment type="cofactor">
    <cofactor evidence="4">
        <name>Mn(2+)</name>
        <dbReference type="ChEBI" id="CHEBI:29035"/>
    </cofactor>
    <text evidence="4">Binds 2 manganese ions per subunit.</text>
</comment>
<evidence type="ECO:0000256" key="5">
    <source>
        <dbReference type="RuleBase" id="RU003684"/>
    </source>
</evidence>
<dbReference type="EMBL" id="NVSR01000113">
    <property type="protein sequence ID" value="PCI25553.1"/>
    <property type="molecule type" value="Genomic_DNA"/>
</dbReference>
<evidence type="ECO:0000256" key="1">
    <source>
        <dbReference type="ARBA" id="ARBA00009227"/>
    </source>
</evidence>
<keyword evidence="4" id="KW-0464">Manganese</keyword>
<comment type="caution">
    <text evidence="6">The sequence shown here is derived from an EMBL/GenBank/DDBJ whole genome shotgun (WGS) entry which is preliminary data.</text>
</comment>
<dbReference type="Gene3D" id="3.40.800.10">
    <property type="entry name" value="Ureohydrolase domain"/>
    <property type="match status" value="1"/>
</dbReference>
<dbReference type="PROSITE" id="PS01053">
    <property type="entry name" value="ARGINASE_1"/>
    <property type="match status" value="1"/>
</dbReference>
<feature type="binding site" evidence="4">
    <location>
        <position position="237"/>
    </location>
    <ligand>
        <name>Mn(2+)</name>
        <dbReference type="ChEBI" id="CHEBI:29035"/>
        <label>1</label>
    </ligand>
</feature>
<dbReference type="GO" id="GO:0008783">
    <property type="term" value="F:agmatinase activity"/>
    <property type="evidence" value="ECO:0007669"/>
    <property type="project" value="TreeGrafter"/>
</dbReference>
<keyword evidence="3 5" id="KW-0378">Hydrolase</keyword>
<dbReference type="Pfam" id="PF00491">
    <property type="entry name" value="Arginase"/>
    <property type="match status" value="1"/>
</dbReference>
<evidence type="ECO:0000313" key="7">
    <source>
        <dbReference type="Proteomes" id="UP000218113"/>
    </source>
</evidence>
<dbReference type="PROSITE" id="PS51409">
    <property type="entry name" value="ARGINASE_2"/>
    <property type="match status" value="1"/>
</dbReference>
<gene>
    <name evidence="6" type="primary">speB</name>
    <name evidence="6" type="ORF">COB67_10645</name>
</gene>
<proteinExistence type="inferred from homology"/>
<feature type="binding site" evidence="4">
    <location>
        <position position="146"/>
    </location>
    <ligand>
        <name>Mn(2+)</name>
        <dbReference type="ChEBI" id="CHEBI:29035"/>
        <label>1</label>
    </ligand>
</feature>
<dbReference type="InterPro" id="IPR006035">
    <property type="entry name" value="Ureohydrolase"/>
</dbReference>
<sequence>MVDEKYNPMTEPRYCGIPTFMRTELTKDFEALDIALIGIPYDGAVEARSGTRQGPRQIRDMSTMMRAIHHVTRINPYELCRVADVGDIRFRQIFDVEASHADITEFIKKLHHSGVTPISAGGDHSITLPIMRAIAQDGPLGMVHIDAHTDCCDTEMNSKYSHGTPFRRAVEEGLLDPKRTIQIGIRGAANSDECWEFGAKHGIRIVYIEEFTKLGVEEVIKEARRVVGDLPTYISFDVDGIDPAFAPGTGTPEIGGLTPIEGQALIRGLRGLNLIGGDVVEVSPPFDPSGNTALLAATMMYEMLCIIAEAKHSRK</sequence>
<dbReference type="InterPro" id="IPR023696">
    <property type="entry name" value="Ureohydrolase_dom_sf"/>
</dbReference>
<dbReference type="AlphaFoldDB" id="A0A2A4SW40"/>
<dbReference type="GO" id="GO:0033389">
    <property type="term" value="P:putrescine biosynthetic process from arginine, via agmatine"/>
    <property type="evidence" value="ECO:0007669"/>
    <property type="project" value="TreeGrafter"/>
</dbReference>
<dbReference type="PRINTS" id="PR00116">
    <property type="entry name" value="ARGINASE"/>
</dbReference>
<protein>
    <submittedName>
        <fullName evidence="6">Agmatinase</fullName>
    </submittedName>
</protein>
<dbReference type="Proteomes" id="UP000218113">
    <property type="component" value="Unassembled WGS sequence"/>
</dbReference>
<dbReference type="CDD" id="cd11592">
    <property type="entry name" value="Agmatinase_PAH"/>
    <property type="match status" value="1"/>
</dbReference>
<name>A0A2A4SW40_9DELT</name>
<dbReference type="NCBIfam" id="TIGR01230">
    <property type="entry name" value="agmatinase"/>
    <property type="match status" value="1"/>
</dbReference>
<evidence type="ECO:0000256" key="2">
    <source>
        <dbReference type="ARBA" id="ARBA00022723"/>
    </source>
</evidence>
<evidence type="ECO:0000256" key="3">
    <source>
        <dbReference type="ARBA" id="ARBA00022801"/>
    </source>
</evidence>
<feature type="binding site" evidence="4">
    <location>
        <position position="148"/>
    </location>
    <ligand>
        <name>Mn(2+)</name>
        <dbReference type="ChEBI" id="CHEBI:29035"/>
        <label>1</label>
    </ligand>
</feature>
<organism evidence="6 7">
    <name type="scientific">SAR324 cluster bacterium</name>
    <dbReference type="NCBI Taxonomy" id="2024889"/>
    <lineage>
        <taxon>Bacteria</taxon>
        <taxon>Deltaproteobacteria</taxon>
        <taxon>SAR324 cluster</taxon>
    </lineage>
</organism>
<feature type="binding site" evidence="4">
    <location>
        <position position="124"/>
    </location>
    <ligand>
        <name>Mn(2+)</name>
        <dbReference type="ChEBI" id="CHEBI:29035"/>
        <label>2</label>
    </ligand>
</feature>
<accession>A0A2A4SW40</accession>
<dbReference type="SUPFAM" id="SSF52768">
    <property type="entry name" value="Arginase/deacetylase"/>
    <property type="match status" value="1"/>
</dbReference>
<dbReference type="PANTHER" id="PTHR11358">
    <property type="entry name" value="ARGINASE/AGMATINASE"/>
    <property type="match status" value="1"/>
</dbReference>
<dbReference type="PIRSF" id="PIRSF036979">
    <property type="entry name" value="Arginase"/>
    <property type="match status" value="1"/>
</dbReference>
<dbReference type="GO" id="GO:0046872">
    <property type="term" value="F:metal ion binding"/>
    <property type="evidence" value="ECO:0007669"/>
    <property type="project" value="UniProtKB-KW"/>
</dbReference>